<reference evidence="2 3" key="1">
    <citation type="submission" date="2018-07" db="EMBL/GenBank/DDBJ databases">
        <title>Genomic Encyclopedia of Type Strains, Phase IV (KMG-IV): sequencing the most valuable type-strain genomes for metagenomic binning, comparative biology and taxonomic classification.</title>
        <authorList>
            <person name="Goeker M."/>
        </authorList>
    </citation>
    <scope>NUCLEOTIDE SEQUENCE [LARGE SCALE GENOMIC DNA]</scope>
    <source>
        <strain evidence="2 3">DSM 25528</strain>
    </source>
</reference>
<dbReference type="Proteomes" id="UP000252582">
    <property type="component" value="Unassembled WGS sequence"/>
</dbReference>
<name>A0A6I7HGR2_9HYPH</name>
<organism evidence="2 3">
    <name type="scientific">Ciceribacter lividus</name>
    <dbReference type="NCBI Taxonomy" id="1197950"/>
    <lineage>
        <taxon>Bacteria</taxon>
        <taxon>Pseudomonadati</taxon>
        <taxon>Pseudomonadota</taxon>
        <taxon>Alphaproteobacteria</taxon>
        <taxon>Hyphomicrobiales</taxon>
        <taxon>Rhizobiaceae</taxon>
        <taxon>Ciceribacter</taxon>
    </lineage>
</organism>
<protein>
    <submittedName>
        <fullName evidence="2">Uncharacterized protein</fullName>
    </submittedName>
</protein>
<evidence type="ECO:0000313" key="3">
    <source>
        <dbReference type="Proteomes" id="UP000252582"/>
    </source>
</evidence>
<accession>A0A6I7HGR2</accession>
<evidence type="ECO:0000256" key="1">
    <source>
        <dbReference type="SAM" id="Phobius"/>
    </source>
</evidence>
<sequence>MEYLEIAAAAFVCLLALLTMVGGILLAISFATKPCPATRYSKGRERQKH</sequence>
<comment type="caution">
    <text evidence="2">The sequence shown here is derived from an EMBL/GenBank/DDBJ whole genome shotgun (WGS) entry which is preliminary data.</text>
</comment>
<dbReference type="AlphaFoldDB" id="A0A6I7HGR2"/>
<keyword evidence="1" id="KW-1133">Transmembrane helix</keyword>
<dbReference type="EMBL" id="QPIX01000015">
    <property type="protein sequence ID" value="RCW20139.1"/>
    <property type="molecule type" value="Genomic_DNA"/>
</dbReference>
<keyword evidence="3" id="KW-1185">Reference proteome</keyword>
<dbReference type="RefSeq" id="WP_170141946.1">
    <property type="nucleotide sequence ID" value="NZ_QPIX01000015.1"/>
</dbReference>
<gene>
    <name evidence="2" type="ORF">DFR48_1152</name>
</gene>
<keyword evidence="1" id="KW-0812">Transmembrane</keyword>
<evidence type="ECO:0000313" key="2">
    <source>
        <dbReference type="EMBL" id="RCW20139.1"/>
    </source>
</evidence>
<proteinExistence type="predicted"/>
<keyword evidence="1" id="KW-0472">Membrane</keyword>
<feature type="transmembrane region" description="Helical" evidence="1">
    <location>
        <begin position="6"/>
        <end position="32"/>
    </location>
</feature>